<dbReference type="InterPro" id="IPR021235">
    <property type="entry name" value="DUF2637"/>
</dbReference>
<feature type="compositionally biased region" description="Low complexity" evidence="1">
    <location>
        <begin position="145"/>
        <end position="156"/>
    </location>
</feature>
<dbReference type="AlphaFoldDB" id="A0A4R6UGQ3"/>
<dbReference type="RefSeq" id="WP_341770568.1">
    <property type="nucleotide sequence ID" value="NZ_SNYN01000027.1"/>
</dbReference>
<accession>A0A4R6UGQ3</accession>
<feature type="region of interest" description="Disordered" evidence="1">
    <location>
        <begin position="127"/>
        <end position="167"/>
    </location>
</feature>
<comment type="caution">
    <text evidence="3">The sequence shown here is derived from an EMBL/GenBank/DDBJ whole genome shotgun (WGS) entry which is preliminary data.</text>
</comment>
<protein>
    <submittedName>
        <fullName evidence="3">Uncharacterized protein DUF2637</fullName>
    </submittedName>
</protein>
<evidence type="ECO:0000256" key="2">
    <source>
        <dbReference type="SAM" id="Phobius"/>
    </source>
</evidence>
<gene>
    <name evidence="3" type="ORF">EV190_12761</name>
</gene>
<keyword evidence="2" id="KW-1133">Transmembrane helix</keyword>
<sequence length="215" mass="22972">MHMKRLGAWLVDWVPLLALAGIAAAGSFTHIRDLAERSGQYGWMAWAIAVSIDLTCVMAARERHRDTKTGRQSSRVSWPTVVMVAAILLTLAANLATAQPTPWGWVMAATPAAAFLVAVSMLERRTTHTSPPAPVETEEVPAEPPATTVEPVESEPTPVPELPAPEPAADPLLGYALQVADGYHQTHGHTIPLDALRARLGVAEPVAARLHAQLA</sequence>
<name>A0A4R6UGQ3_9ACTN</name>
<feature type="transmembrane region" description="Helical" evidence="2">
    <location>
        <begin position="80"/>
        <end position="97"/>
    </location>
</feature>
<proteinExistence type="predicted"/>
<reference evidence="3 4" key="1">
    <citation type="submission" date="2019-03" db="EMBL/GenBank/DDBJ databases">
        <title>Genomic Encyclopedia of Type Strains, Phase IV (KMG-IV): sequencing the most valuable type-strain genomes for metagenomic binning, comparative biology and taxonomic classification.</title>
        <authorList>
            <person name="Goeker M."/>
        </authorList>
    </citation>
    <scope>NUCLEOTIDE SEQUENCE [LARGE SCALE GENOMIC DNA]</scope>
    <source>
        <strain evidence="3 4">DSM 46770</strain>
    </source>
</reference>
<feature type="compositionally biased region" description="Pro residues" evidence="1">
    <location>
        <begin position="157"/>
        <end position="167"/>
    </location>
</feature>
<keyword evidence="4" id="KW-1185">Reference proteome</keyword>
<organism evidence="3 4">
    <name type="scientific">Actinorugispora endophytica</name>
    <dbReference type="NCBI Taxonomy" id="1605990"/>
    <lineage>
        <taxon>Bacteria</taxon>
        <taxon>Bacillati</taxon>
        <taxon>Actinomycetota</taxon>
        <taxon>Actinomycetes</taxon>
        <taxon>Streptosporangiales</taxon>
        <taxon>Nocardiopsidaceae</taxon>
        <taxon>Actinorugispora</taxon>
    </lineage>
</organism>
<dbReference type="EMBL" id="SNYN01000027">
    <property type="protein sequence ID" value="TDQ46001.1"/>
    <property type="molecule type" value="Genomic_DNA"/>
</dbReference>
<keyword evidence="2" id="KW-0472">Membrane</keyword>
<feature type="transmembrane region" description="Helical" evidence="2">
    <location>
        <begin position="103"/>
        <end position="122"/>
    </location>
</feature>
<keyword evidence="2" id="KW-0812">Transmembrane</keyword>
<evidence type="ECO:0000313" key="4">
    <source>
        <dbReference type="Proteomes" id="UP000295281"/>
    </source>
</evidence>
<evidence type="ECO:0000313" key="3">
    <source>
        <dbReference type="EMBL" id="TDQ46001.1"/>
    </source>
</evidence>
<dbReference type="Pfam" id="PF10935">
    <property type="entry name" value="DUF2637"/>
    <property type="match status" value="1"/>
</dbReference>
<dbReference type="Proteomes" id="UP000295281">
    <property type="component" value="Unassembled WGS sequence"/>
</dbReference>
<feature type="transmembrane region" description="Helical" evidence="2">
    <location>
        <begin position="41"/>
        <end position="60"/>
    </location>
</feature>
<evidence type="ECO:0000256" key="1">
    <source>
        <dbReference type="SAM" id="MobiDB-lite"/>
    </source>
</evidence>